<sequence>MKTKIFVLVASIVLASARPERSLSDGDAHSGEDDKRSDPAPPPIPPREDAGPSEPVDDDKASEDSEDLQLLPESAKILLLENLAHHNHLWTVLVTQLVEAKTLACLQWTLTVLITDLEGIRWVVLRLVLLRLMRPVLVRLQSIKCLHKCMQISLSSRELTLKKSKIEKCGRPKCPKINK</sequence>
<feature type="signal peptide" evidence="2">
    <location>
        <begin position="1"/>
        <end position="17"/>
    </location>
</feature>
<comment type="caution">
    <text evidence="3">The sequence shown here is derived from an EMBL/GenBank/DDBJ whole genome shotgun (WGS) entry which is preliminary data.</text>
</comment>
<name>A0A4U5MC48_STECR</name>
<organism evidence="3 4">
    <name type="scientific">Steinernema carpocapsae</name>
    <name type="common">Entomopathogenic nematode</name>
    <dbReference type="NCBI Taxonomy" id="34508"/>
    <lineage>
        <taxon>Eukaryota</taxon>
        <taxon>Metazoa</taxon>
        <taxon>Ecdysozoa</taxon>
        <taxon>Nematoda</taxon>
        <taxon>Chromadorea</taxon>
        <taxon>Rhabditida</taxon>
        <taxon>Tylenchina</taxon>
        <taxon>Panagrolaimomorpha</taxon>
        <taxon>Strongyloidoidea</taxon>
        <taxon>Steinernematidae</taxon>
        <taxon>Steinernema</taxon>
    </lineage>
</organism>
<keyword evidence="2" id="KW-0732">Signal</keyword>
<feature type="compositionally biased region" description="Basic and acidic residues" evidence="1">
    <location>
        <begin position="20"/>
        <end position="38"/>
    </location>
</feature>
<evidence type="ECO:0000313" key="4">
    <source>
        <dbReference type="Proteomes" id="UP000298663"/>
    </source>
</evidence>
<dbReference type="EMBL" id="AZBU02000008">
    <property type="protein sequence ID" value="TKR66706.1"/>
    <property type="molecule type" value="Genomic_DNA"/>
</dbReference>
<feature type="chain" id="PRO_5020681821" evidence="2">
    <location>
        <begin position="18"/>
        <end position="179"/>
    </location>
</feature>
<protein>
    <submittedName>
        <fullName evidence="3">Uncharacterized protein</fullName>
    </submittedName>
</protein>
<dbReference type="Proteomes" id="UP000298663">
    <property type="component" value="Unassembled WGS sequence"/>
</dbReference>
<accession>A0A4U5MC48</accession>
<feature type="region of interest" description="Disordered" evidence="1">
    <location>
        <begin position="20"/>
        <end position="65"/>
    </location>
</feature>
<keyword evidence="4" id="KW-1185">Reference proteome</keyword>
<dbReference type="AlphaFoldDB" id="A0A4U5MC48"/>
<proteinExistence type="predicted"/>
<evidence type="ECO:0000256" key="1">
    <source>
        <dbReference type="SAM" id="MobiDB-lite"/>
    </source>
</evidence>
<reference evidence="3 4" key="2">
    <citation type="journal article" date="2019" name="G3 (Bethesda)">
        <title>Hybrid Assembly of the Genome of the Entomopathogenic Nematode Steinernema carpocapsae Identifies the X-Chromosome.</title>
        <authorList>
            <person name="Serra L."/>
            <person name="Macchietto M."/>
            <person name="Macias-Munoz A."/>
            <person name="McGill C.J."/>
            <person name="Rodriguez I.M."/>
            <person name="Rodriguez B."/>
            <person name="Murad R."/>
            <person name="Mortazavi A."/>
        </authorList>
    </citation>
    <scope>NUCLEOTIDE SEQUENCE [LARGE SCALE GENOMIC DNA]</scope>
    <source>
        <strain evidence="3 4">ALL</strain>
    </source>
</reference>
<gene>
    <name evidence="3" type="ORF">L596_022956</name>
</gene>
<evidence type="ECO:0000313" key="3">
    <source>
        <dbReference type="EMBL" id="TKR66706.1"/>
    </source>
</evidence>
<evidence type="ECO:0000256" key="2">
    <source>
        <dbReference type="SAM" id="SignalP"/>
    </source>
</evidence>
<reference evidence="3 4" key="1">
    <citation type="journal article" date="2015" name="Genome Biol.">
        <title>Comparative genomics of Steinernema reveals deeply conserved gene regulatory networks.</title>
        <authorList>
            <person name="Dillman A.R."/>
            <person name="Macchietto M."/>
            <person name="Porter C.F."/>
            <person name="Rogers A."/>
            <person name="Williams B."/>
            <person name="Antoshechkin I."/>
            <person name="Lee M.M."/>
            <person name="Goodwin Z."/>
            <person name="Lu X."/>
            <person name="Lewis E.E."/>
            <person name="Goodrich-Blair H."/>
            <person name="Stock S.P."/>
            <person name="Adams B.J."/>
            <person name="Sternberg P.W."/>
            <person name="Mortazavi A."/>
        </authorList>
    </citation>
    <scope>NUCLEOTIDE SEQUENCE [LARGE SCALE GENOMIC DNA]</scope>
    <source>
        <strain evidence="3 4">ALL</strain>
    </source>
</reference>